<dbReference type="STRING" id="670307.HYPDE_24173"/>
<dbReference type="InterPro" id="IPR029058">
    <property type="entry name" value="AB_hydrolase_fold"/>
</dbReference>
<dbReference type="Proteomes" id="UP000005952">
    <property type="component" value="Chromosome"/>
</dbReference>
<dbReference type="KEGG" id="hdt:HYPDE_24173"/>
<gene>
    <name evidence="1" type="ORF">HYPDE_24173</name>
</gene>
<keyword evidence="1" id="KW-0378">Hydrolase</keyword>
<accession>N0B909</accession>
<organism evidence="1 2">
    <name type="scientific">Hyphomicrobium denitrificans 1NES1</name>
    <dbReference type="NCBI Taxonomy" id="670307"/>
    <lineage>
        <taxon>Bacteria</taxon>
        <taxon>Pseudomonadati</taxon>
        <taxon>Pseudomonadota</taxon>
        <taxon>Alphaproteobacteria</taxon>
        <taxon>Hyphomicrobiales</taxon>
        <taxon>Hyphomicrobiaceae</taxon>
        <taxon>Hyphomicrobium</taxon>
    </lineage>
</organism>
<keyword evidence="2" id="KW-1185">Reference proteome</keyword>
<dbReference type="GO" id="GO:0016787">
    <property type="term" value="F:hydrolase activity"/>
    <property type="evidence" value="ECO:0007669"/>
    <property type="project" value="UniProtKB-KW"/>
</dbReference>
<proteinExistence type="predicted"/>
<protein>
    <submittedName>
        <fullName evidence="1">Alpha/beta hydrolase fold protein</fullName>
    </submittedName>
</protein>
<dbReference type="HOGENOM" id="CLU_3044207_0_0_5"/>
<dbReference type="AlphaFoldDB" id="N0B909"/>
<sequence length="54" mass="6109">MLVSDLVHMLDNLHIERANLPGWSMGGNEVTEFAGLLPGAGWENRLPRRRLRLV</sequence>
<evidence type="ECO:0000313" key="1">
    <source>
        <dbReference type="EMBL" id="AGK56520.1"/>
    </source>
</evidence>
<evidence type="ECO:0000313" key="2">
    <source>
        <dbReference type="Proteomes" id="UP000005952"/>
    </source>
</evidence>
<dbReference type="EMBL" id="CP005587">
    <property type="protein sequence ID" value="AGK56520.1"/>
    <property type="molecule type" value="Genomic_DNA"/>
</dbReference>
<name>N0B909_9HYPH</name>
<dbReference type="SUPFAM" id="SSF53474">
    <property type="entry name" value="alpha/beta-Hydrolases"/>
    <property type="match status" value="1"/>
</dbReference>
<reference evidence="1 2" key="1">
    <citation type="journal article" date="2013" name="Genome Announc.">
        <title>Genome sequences for three denitrifying bacterial strains isolated from a uranium- and nitrate-contaminated subsurface environment.</title>
        <authorList>
            <person name="Venkatramanan R."/>
            <person name="Prakash O."/>
            <person name="Woyke T."/>
            <person name="Chain P."/>
            <person name="Goodwin L.A."/>
            <person name="Watson D."/>
            <person name="Brooks S."/>
            <person name="Kostka J.E."/>
            <person name="Green S.J."/>
        </authorList>
    </citation>
    <scope>NUCLEOTIDE SEQUENCE [LARGE SCALE GENOMIC DNA]</scope>
    <source>
        <strain evidence="1 2">1NES1</strain>
    </source>
</reference>